<keyword evidence="3" id="KW-1185">Reference proteome</keyword>
<sequence length="107" mass="11958">MTAFFMYRLYLIFFLILMFIFQCTKGQGRSVGNITDGPDESSDINENCIGSENYCCNYAAAQSSHYPDENHEVFVNTSKSSAGVLFGPVLVIISLLVLRALSKRVEE</sequence>
<evidence type="ECO:0000256" key="1">
    <source>
        <dbReference type="SAM" id="Phobius"/>
    </source>
</evidence>
<dbReference type="Proteomes" id="UP000271193">
    <property type="component" value="Chromosome"/>
</dbReference>
<name>A0A3G6TDE1_9FLAO</name>
<reference evidence="3" key="1">
    <citation type="submission" date="2018-11" db="EMBL/GenBank/DDBJ databases">
        <title>Proposal to divide the Flavobacteriaceae and reorganize its genera based on Amino Acid Identity values calculated from whole genome sequences.</title>
        <authorList>
            <person name="Nicholson A.C."/>
            <person name="Gulvik C.A."/>
            <person name="Whitney A.M."/>
            <person name="Humrighouse B.W."/>
            <person name="Bell M."/>
            <person name="Holmes B."/>
            <person name="Steigerwalt A.G."/>
            <person name="Villarma A."/>
            <person name="Sheth M."/>
            <person name="Batra D."/>
            <person name="Pryor J."/>
            <person name="Bernardet J.-F."/>
            <person name="Hugo C."/>
            <person name="Kampfer P."/>
            <person name="Newman J."/>
            <person name="McQuiston J.R."/>
        </authorList>
    </citation>
    <scope>NUCLEOTIDE SEQUENCE [LARGE SCALE GENOMIC DNA]</scope>
    <source>
        <strain evidence="3">G0229</strain>
    </source>
</reference>
<dbReference type="EMBL" id="CP033932">
    <property type="protein sequence ID" value="AZB25957.1"/>
    <property type="molecule type" value="Genomic_DNA"/>
</dbReference>
<gene>
    <name evidence="2" type="ORF">EG339_15860</name>
</gene>
<keyword evidence="1" id="KW-1133">Transmembrane helix</keyword>
<evidence type="ECO:0000313" key="3">
    <source>
        <dbReference type="Proteomes" id="UP000271193"/>
    </source>
</evidence>
<dbReference type="KEGG" id="cben:EG339_15860"/>
<keyword evidence="1" id="KW-0472">Membrane</keyword>
<evidence type="ECO:0000313" key="2">
    <source>
        <dbReference type="EMBL" id="AZB25957.1"/>
    </source>
</evidence>
<organism evidence="2 3">
    <name type="scientific">Chryseobacterium bernardetii</name>
    <dbReference type="NCBI Taxonomy" id="1241978"/>
    <lineage>
        <taxon>Bacteria</taxon>
        <taxon>Pseudomonadati</taxon>
        <taxon>Bacteroidota</taxon>
        <taxon>Flavobacteriia</taxon>
        <taxon>Flavobacteriales</taxon>
        <taxon>Weeksellaceae</taxon>
        <taxon>Chryseobacterium group</taxon>
        <taxon>Chryseobacterium</taxon>
    </lineage>
</organism>
<dbReference type="AlphaFoldDB" id="A0A3G6TDE1"/>
<keyword evidence="1" id="KW-0812">Transmembrane</keyword>
<feature type="transmembrane region" description="Helical" evidence="1">
    <location>
        <begin position="82"/>
        <end position="101"/>
    </location>
</feature>
<accession>A0A3G6TDE1</accession>
<proteinExistence type="predicted"/>
<protein>
    <submittedName>
        <fullName evidence="2">Uncharacterized protein</fullName>
    </submittedName>
</protein>